<dbReference type="AlphaFoldDB" id="A0A7C8YL72"/>
<accession>A0A7C8YL72</accession>
<dbReference type="EMBL" id="GISG01032639">
    <property type="protein sequence ID" value="MBA4621013.1"/>
    <property type="molecule type" value="Transcribed_RNA"/>
</dbReference>
<protein>
    <submittedName>
        <fullName evidence="1">Uncharacterized protein</fullName>
    </submittedName>
</protein>
<proteinExistence type="predicted"/>
<reference evidence="1" key="1">
    <citation type="journal article" date="2013" name="J. Plant Res.">
        <title>Effect of fungi and light on seed germination of three Opuntia species from semiarid lands of central Mexico.</title>
        <authorList>
            <person name="Delgado-Sanchez P."/>
            <person name="Jimenez-Bremont J.F."/>
            <person name="Guerrero-Gonzalez Mde L."/>
            <person name="Flores J."/>
        </authorList>
    </citation>
    <scope>NUCLEOTIDE SEQUENCE</scope>
    <source>
        <tissue evidence="1">Cladode</tissue>
    </source>
</reference>
<evidence type="ECO:0000313" key="1">
    <source>
        <dbReference type="EMBL" id="MBA4621014.1"/>
    </source>
</evidence>
<name>A0A7C8YL72_OPUST</name>
<dbReference type="EMBL" id="GISG01032640">
    <property type="protein sequence ID" value="MBA4621014.1"/>
    <property type="molecule type" value="Transcribed_RNA"/>
</dbReference>
<organism evidence="1">
    <name type="scientific">Opuntia streptacantha</name>
    <name type="common">Prickly pear cactus</name>
    <name type="synonym">Opuntia cardona</name>
    <dbReference type="NCBI Taxonomy" id="393608"/>
    <lineage>
        <taxon>Eukaryota</taxon>
        <taxon>Viridiplantae</taxon>
        <taxon>Streptophyta</taxon>
        <taxon>Embryophyta</taxon>
        <taxon>Tracheophyta</taxon>
        <taxon>Spermatophyta</taxon>
        <taxon>Magnoliopsida</taxon>
        <taxon>eudicotyledons</taxon>
        <taxon>Gunneridae</taxon>
        <taxon>Pentapetalae</taxon>
        <taxon>Caryophyllales</taxon>
        <taxon>Cactineae</taxon>
        <taxon>Cactaceae</taxon>
        <taxon>Opuntioideae</taxon>
        <taxon>Opuntia</taxon>
    </lineage>
</organism>
<sequence>MWSSIWSRASAHARDLYATLLDNSFSQLPCDLAGLHLCRTASKTYRPRPRDSQPCREVHHYDHPSVVLPRHQFSYPKVPASPKQGRYNGMDRVHSFDHPHFNALAFHPGVWVGSVWCCSRI</sequence>
<reference evidence="1" key="2">
    <citation type="submission" date="2020-07" db="EMBL/GenBank/DDBJ databases">
        <authorList>
            <person name="Vera ALvarez R."/>
            <person name="Arias-Moreno D.M."/>
            <person name="Jimenez-Jacinto V."/>
            <person name="Jimenez-Bremont J.F."/>
            <person name="Swaminathan K."/>
            <person name="Moose S.P."/>
            <person name="Guerrero-Gonzalez M.L."/>
            <person name="Marino-Ramirez L."/>
            <person name="Landsman D."/>
            <person name="Rodriguez-Kessler M."/>
            <person name="Delgado-Sanchez P."/>
        </authorList>
    </citation>
    <scope>NUCLEOTIDE SEQUENCE</scope>
    <source>
        <tissue evidence="1">Cladode</tissue>
    </source>
</reference>